<keyword evidence="8" id="KW-0547">Nucleotide-binding</keyword>
<evidence type="ECO:0000256" key="8">
    <source>
        <dbReference type="ARBA" id="ARBA00022741"/>
    </source>
</evidence>
<dbReference type="GO" id="GO:0003725">
    <property type="term" value="F:double-stranded RNA binding"/>
    <property type="evidence" value="ECO:0007669"/>
    <property type="project" value="InterPro"/>
</dbReference>
<proteinExistence type="inferred from homology"/>
<dbReference type="SUPFAM" id="SSF55821">
    <property type="entry name" value="YrdC/RibB"/>
    <property type="match status" value="1"/>
</dbReference>
<protein>
    <recommendedName>
        <fullName evidence="10">L-threonylcarbamoyladenylate synthase</fullName>
        <ecNumber evidence="3">2.7.7.87</ecNumber>
    </recommendedName>
    <alternativeName>
        <fullName evidence="10">L-threonylcarbamoyladenylate synthase</fullName>
    </alternativeName>
</protein>
<evidence type="ECO:0000256" key="7">
    <source>
        <dbReference type="ARBA" id="ARBA00022695"/>
    </source>
</evidence>
<dbReference type="Gene3D" id="3.90.870.10">
    <property type="entry name" value="DHBP synthase"/>
    <property type="match status" value="1"/>
</dbReference>
<evidence type="ECO:0000256" key="2">
    <source>
        <dbReference type="ARBA" id="ARBA00007663"/>
    </source>
</evidence>
<evidence type="ECO:0000256" key="10">
    <source>
        <dbReference type="ARBA" id="ARBA00029774"/>
    </source>
</evidence>
<dbReference type="AlphaFoldDB" id="A0A379MNS6"/>
<dbReference type="GO" id="GO:0005524">
    <property type="term" value="F:ATP binding"/>
    <property type="evidence" value="ECO:0007669"/>
    <property type="project" value="UniProtKB-KW"/>
</dbReference>
<sequence>MEEQIRQALAVLKAGGIILYPTDTVWGIGCDATNAAAVAKIFALKRRDDAKSMIVLLDRPEQVVRWVRDVPAVAWELWEAADGATPLTLILPGGQGLAGNLLPPEKTVAIRLVQNEFCKRLIHKLGRPLVSTSANLSGATTPATYNEISDAIREGVDLAVAPEMEEATATHKSSSIIKLDTDGGFTIIRA</sequence>
<evidence type="ECO:0000259" key="12">
    <source>
        <dbReference type="PROSITE" id="PS51163"/>
    </source>
</evidence>
<dbReference type="EC" id="2.7.7.87" evidence="3"/>
<keyword evidence="5" id="KW-0808">Transferase</keyword>
<evidence type="ECO:0000313" key="13">
    <source>
        <dbReference type="EMBL" id="SUE33205.1"/>
    </source>
</evidence>
<accession>A0A379MNS6</accession>
<name>A0A379MNS6_9BACT</name>
<evidence type="ECO:0000256" key="6">
    <source>
        <dbReference type="ARBA" id="ARBA00022694"/>
    </source>
</evidence>
<organism evidence="13 14">
    <name type="scientific">Rikenella microfusus</name>
    <dbReference type="NCBI Taxonomy" id="28139"/>
    <lineage>
        <taxon>Bacteria</taxon>
        <taxon>Pseudomonadati</taxon>
        <taxon>Bacteroidota</taxon>
        <taxon>Bacteroidia</taxon>
        <taxon>Bacteroidales</taxon>
        <taxon>Rikenellaceae</taxon>
        <taxon>Rikenella</taxon>
    </lineage>
</organism>
<keyword evidence="6" id="KW-0819">tRNA processing</keyword>
<dbReference type="RefSeq" id="WP_027290780.1">
    <property type="nucleotide sequence ID" value="NZ_CALVFX010000003.1"/>
</dbReference>
<dbReference type="GO" id="GO:0005737">
    <property type="term" value="C:cytoplasm"/>
    <property type="evidence" value="ECO:0007669"/>
    <property type="project" value="UniProtKB-SubCell"/>
</dbReference>
<keyword evidence="7" id="KW-0548">Nucleotidyltransferase</keyword>
<dbReference type="NCBIfam" id="TIGR00057">
    <property type="entry name" value="L-threonylcarbamoyladenylate synthase"/>
    <property type="match status" value="1"/>
</dbReference>
<evidence type="ECO:0000256" key="9">
    <source>
        <dbReference type="ARBA" id="ARBA00022840"/>
    </source>
</evidence>
<dbReference type="GO" id="GO:0000049">
    <property type="term" value="F:tRNA binding"/>
    <property type="evidence" value="ECO:0007669"/>
    <property type="project" value="TreeGrafter"/>
</dbReference>
<comment type="subcellular location">
    <subcellularLocation>
        <location evidence="1">Cytoplasm</location>
    </subcellularLocation>
</comment>
<dbReference type="InterPro" id="IPR050156">
    <property type="entry name" value="TC-AMP_synthase_SUA5"/>
</dbReference>
<dbReference type="GO" id="GO:0008033">
    <property type="term" value="P:tRNA processing"/>
    <property type="evidence" value="ECO:0007669"/>
    <property type="project" value="UniProtKB-KW"/>
</dbReference>
<evidence type="ECO:0000256" key="1">
    <source>
        <dbReference type="ARBA" id="ARBA00004496"/>
    </source>
</evidence>
<dbReference type="OrthoDB" id="9814580at2"/>
<comment type="similarity">
    <text evidence="2">Belongs to the SUA5 family.</text>
</comment>
<dbReference type="STRING" id="880526.GCA_000427365_01037"/>
<keyword evidence="14" id="KW-1185">Reference proteome</keyword>
<dbReference type="PANTHER" id="PTHR17490:SF16">
    <property type="entry name" value="THREONYLCARBAMOYL-AMP SYNTHASE"/>
    <property type="match status" value="1"/>
</dbReference>
<keyword evidence="9" id="KW-0067">ATP-binding</keyword>
<evidence type="ECO:0000256" key="4">
    <source>
        <dbReference type="ARBA" id="ARBA00022490"/>
    </source>
</evidence>
<comment type="catalytic activity">
    <reaction evidence="11">
        <text>L-threonine + hydrogencarbonate + ATP = L-threonylcarbamoyladenylate + diphosphate + H2O</text>
        <dbReference type="Rhea" id="RHEA:36407"/>
        <dbReference type="ChEBI" id="CHEBI:15377"/>
        <dbReference type="ChEBI" id="CHEBI:17544"/>
        <dbReference type="ChEBI" id="CHEBI:30616"/>
        <dbReference type="ChEBI" id="CHEBI:33019"/>
        <dbReference type="ChEBI" id="CHEBI:57926"/>
        <dbReference type="ChEBI" id="CHEBI:73682"/>
        <dbReference type="EC" id="2.7.7.87"/>
    </reaction>
</comment>
<dbReference type="InterPro" id="IPR006070">
    <property type="entry name" value="Sua5-like_dom"/>
</dbReference>
<dbReference type="PANTHER" id="PTHR17490">
    <property type="entry name" value="SUA5"/>
    <property type="match status" value="1"/>
</dbReference>
<evidence type="ECO:0000313" key="14">
    <source>
        <dbReference type="Proteomes" id="UP000255233"/>
    </source>
</evidence>
<dbReference type="Pfam" id="PF01300">
    <property type="entry name" value="Sua5_yciO_yrdC"/>
    <property type="match status" value="1"/>
</dbReference>
<evidence type="ECO:0000256" key="3">
    <source>
        <dbReference type="ARBA" id="ARBA00012584"/>
    </source>
</evidence>
<dbReference type="InterPro" id="IPR017945">
    <property type="entry name" value="DHBP_synth_RibB-like_a/b_dom"/>
</dbReference>
<keyword evidence="4" id="KW-0963">Cytoplasm</keyword>
<dbReference type="EMBL" id="UGVL01000001">
    <property type="protein sequence ID" value="SUE33205.1"/>
    <property type="molecule type" value="Genomic_DNA"/>
</dbReference>
<dbReference type="PROSITE" id="PS51163">
    <property type="entry name" value="YRDC"/>
    <property type="match status" value="1"/>
</dbReference>
<feature type="domain" description="YrdC-like" evidence="12">
    <location>
        <begin position="2"/>
        <end position="190"/>
    </location>
</feature>
<reference evidence="13 14" key="1">
    <citation type="submission" date="2018-06" db="EMBL/GenBank/DDBJ databases">
        <authorList>
            <consortium name="Pathogen Informatics"/>
            <person name="Doyle S."/>
        </authorList>
    </citation>
    <scope>NUCLEOTIDE SEQUENCE [LARGE SCALE GENOMIC DNA]</scope>
    <source>
        <strain evidence="13 14">NCTC11190</strain>
    </source>
</reference>
<dbReference type="Proteomes" id="UP000255233">
    <property type="component" value="Unassembled WGS sequence"/>
</dbReference>
<dbReference type="GO" id="GO:0006450">
    <property type="term" value="P:regulation of translational fidelity"/>
    <property type="evidence" value="ECO:0007669"/>
    <property type="project" value="TreeGrafter"/>
</dbReference>
<gene>
    <name evidence="13" type="primary">yciO_2</name>
    <name evidence="13" type="ORF">NCTC11190_00406</name>
</gene>
<dbReference type="GO" id="GO:0061710">
    <property type="term" value="F:L-threonylcarbamoyladenylate synthase"/>
    <property type="evidence" value="ECO:0007669"/>
    <property type="project" value="UniProtKB-EC"/>
</dbReference>
<evidence type="ECO:0000256" key="11">
    <source>
        <dbReference type="ARBA" id="ARBA00048366"/>
    </source>
</evidence>
<evidence type="ECO:0000256" key="5">
    <source>
        <dbReference type="ARBA" id="ARBA00022679"/>
    </source>
</evidence>